<evidence type="ECO:0000256" key="2">
    <source>
        <dbReference type="ARBA" id="ARBA00022702"/>
    </source>
</evidence>
<dbReference type="Pfam" id="PF05498">
    <property type="entry name" value="RALF"/>
    <property type="match status" value="1"/>
</dbReference>
<keyword evidence="6" id="KW-0472">Membrane</keyword>
<keyword evidence="4" id="KW-1015">Disulfide bond</keyword>
<keyword evidence="8" id="KW-1185">Reference proteome</keyword>
<keyword evidence="6" id="KW-0812">Transmembrane</keyword>
<evidence type="ECO:0000256" key="4">
    <source>
        <dbReference type="ARBA" id="ARBA00023157"/>
    </source>
</evidence>
<evidence type="ECO:0000256" key="6">
    <source>
        <dbReference type="SAM" id="Phobius"/>
    </source>
</evidence>
<dbReference type="eggNOG" id="ENOG502S1TF">
    <property type="taxonomic scope" value="Eukaryota"/>
</dbReference>
<feature type="transmembrane region" description="Helical" evidence="6">
    <location>
        <begin position="132"/>
        <end position="154"/>
    </location>
</feature>
<reference evidence="8" key="1">
    <citation type="submission" date="2013-06" db="EMBL/GenBank/DDBJ databases">
        <authorList>
            <person name="Zhao Q."/>
        </authorList>
    </citation>
    <scope>NUCLEOTIDE SEQUENCE</scope>
    <source>
        <strain evidence="8">cv. W1943</strain>
    </source>
</reference>
<protein>
    <recommendedName>
        <fullName evidence="9">Rapid alkalinization factor 1</fullName>
    </recommendedName>
</protein>
<keyword evidence="6" id="KW-1133">Transmembrane helix</keyword>
<dbReference type="PANTHER" id="PTHR33136:SF114">
    <property type="entry name" value="OS01G0357900 PROTEIN"/>
    <property type="match status" value="1"/>
</dbReference>
<dbReference type="HOGENOM" id="CLU_1139568_0_0_1"/>
<dbReference type="GO" id="GO:0005179">
    <property type="term" value="F:hormone activity"/>
    <property type="evidence" value="ECO:0007669"/>
    <property type="project" value="UniProtKB-KW"/>
</dbReference>
<evidence type="ECO:0000313" key="7">
    <source>
        <dbReference type="EnsemblPlants" id="ORUFI01G16790.1"/>
    </source>
</evidence>
<organism evidence="7 8">
    <name type="scientific">Oryza rufipogon</name>
    <name type="common">Brownbeard rice</name>
    <name type="synonym">Asian wild rice</name>
    <dbReference type="NCBI Taxonomy" id="4529"/>
    <lineage>
        <taxon>Eukaryota</taxon>
        <taxon>Viridiplantae</taxon>
        <taxon>Streptophyta</taxon>
        <taxon>Embryophyta</taxon>
        <taxon>Tracheophyta</taxon>
        <taxon>Spermatophyta</taxon>
        <taxon>Magnoliopsida</taxon>
        <taxon>Liliopsida</taxon>
        <taxon>Poales</taxon>
        <taxon>Poaceae</taxon>
        <taxon>BOP clade</taxon>
        <taxon>Oryzoideae</taxon>
        <taxon>Oryzeae</taxon>
        <taxon>Oryzinae</taxon>
        <taxon>Oryza</taxon>
    </lineage>
</organism>
<dbReference type="PANTHER" id="PTHR33136">
    <property type="entry name" value="RAPID ALKALINIZATION FACTOR-LIKE"/>
    <property type="match status" value="1"/>
</dbReference>
<dbReference type="Proteomes" id="UP000008022">
    <property type="component" value="Unassembled WGS sequence"/>
</dbReference>
<comment type="similarity">
    <text evidence="1">Belongs to the plant rapid alkalinization factor (RALF) family.</text>
</comment>
<evidence type="ECO:0000313" key="8">
    <source>
        <dbReference type="Proteomes" id="UP000008022"/>
    </source>
</evidence>
<dbReference type="AlphaFoldDB" id="A0A0E0MW58"/>
<feature type="region of interest" description="Disordered" evidence="5">
    <location>
        <begin position="1"/>
        <end position="87"/>
    </location>
</feature>
<reference evidence="7" key="2">
    <citation type="submission" date="2015-06" db="UniProtKB">
        <authorList>
            <consortium name="EnsemblPlants"/>
        </authorList>
    </citation>
    <scope>IDENTIFICATION</scope>
</reference>
<proteinExistence type="inferred from homology"/>
<feature type="compositionally biased region" description="Basic and acidic residues" evidence="5">
    <location>
        <begin position="68"/>
        <end position="77"/>
    </location>
</feature>
<evidence type="ECO:0000256" key="1">
    <source>
        <dbReference type="ARBA" id="ARBA00009178"/>
    </source>
</evidence>
<keyword evidence="2" id="KW-0372">Hormone</keyword>
<evidence type="ECO:0000256" key="5">
    <source>
        <dbReference type="SAM" id="MobiDB-lite"/>
    </source>
</evidence>
<dbReference type="Gramene" id="ORUFI01G16790.1">
    <property type="protein sequence ID" value="ORUFI01G16790.1"/>
    <property type="gene ID" value="ORUFI01G16790"/>
</dbReference>
<dbReference type="GO" id="GO:0019722">
    <property type="term" value="P:calcium-mediated signaling"/>
    <property type="evidence" value="ECO:0007669"/>
    <property type="project" value="TreeGrafter"/>
</dbReference>
<evidence type="ECO:0000256" key="3">
    <source>
        <dbReference type="ARBA" id="ARBA00022729"/>
    </source>
</evidence>
<dbReference type="EnsemblPlants" id="ORUFI01G16790.1">
    <property type="protein sequence ID" value="ORUFI01G16790.1"/>
    <property type="gene ID" value="ORUFI01G16790"/>
</dbReference>
<accession>A0A0E0MW58</accession>
<feature type="region of interest" description="Disordered" evidence="5">
    <location>
        <begin position="105"/>
        <end position="127"/>
    </location>
</feature>
<dbReference type="GO" id="GO:0009506">
    <property type="term" value="C:plasmodesma"/>
    <property type="evidence" value="ECO:0007669"/>
    <property type="project" value="TreeGrafter"/>
</dbReference>
<feature type="compositionally biased region" description="Basic residues" evidence="5">
    <location>
        <begin position="34"/>
        <end position="46"/>
    </location>
</feature>
<dbReference type="InterPro" id="IPR008801">
    <property type="entry name" value="RALF"/>
</dbReference>
<feature type="compositionally biased region" description="Basic and acidic residues" evidence="5">
    <location>
        <begin position="1"/>
        <end position="33"/>
    </location>
</feature>
<name>A0A0E0MW58_ORYRU</name>
<evidence type="ECO:0008006" key="9">
    <source>
        <dbReference type="Google" id="ProtNLM"/>
    </source>
</evidence>
<sequence>MVNHADALRWKDGKGKVAEQKQSSAKKDALESSKKKKQNRKKKRKQQANPPPKRPALQGDKPSNLENARSETKKDTELAASNSSEDLNGQHHLVLVEEEDLPPLGKSAALVDPNTSRQGKRRPNPKEPMAKSLLAASALLLALLLAVAGGAAAAGEVPLAWELGVGGGGGGEEDSFGFSSEDAAADGAAVVRRVLQGQGYISYGALRRDTTPCSVRGASYYNCRPGGQANPYSRGCSAITRCRG</sequence>
<keyword evidence="3" id="KW-0732">Signal</keyword>